<feature type="domain" description="Major facilitator superfamily (MFS) profile" evidence="8">
    <location>
        <begin position="1"/>
        <end position="386"/>
    </location>
</feature>
<feature type="transmembrane region" description="Helical" evidence="7">
    <location>
        <begin position="236"/>
        <end position="253"/>
    </location>
</feature>
<dbReference type="GO" id="GO:0005886">
    <property type="term" value="C:plasma membrane"/>
    <property type="evidence" value="ECO:0007669"/>
    <property type="project" value="UniProtKB-SubCell"/>
</dbReference>
<feature type="transmembrane region" description="Helical" evidence="7">
    <location>
        <begin position="125"/>
        <end position="143"/>
    </location>
</feature>
<dbReference type="PROSITE" id="PS50850">
    <property type="entry name" value="MFS"/>
    <property type="match status" value="1"/>
</dbReference>
<feature type="transmembrane region" description="Helical" evidence="7">
    <location>
        <begin position="7"/>
        <end position="25"/>
    </location>
</feature>
<feature type="transmembrane region" description="Helical" evidence="7">
    <location>
        <begin position="274"/>
        <end position="292"/>
    </location>
</feature>
<evidence type="ECO:0000313" key="10">
    <source>
        <dbReference type="Proteomes" id="UP000180098"/>
    </source>
</evidence>
<feature type="transmembrane region" description="Helical" evidence="7">
    <location>
        <begin position="341"/>
        <end position="358"/>
    </location>
</feature>
<evidence type="ECO:0000256" key="7">
    <source>
        <dbReference type="SAM" id="Phobius"/>
    </source>
</evidence>
<dbReference type="SUPFAM" id="SSF103473">
    <property type="entry name" value="MFS general substrate transporter"/>
    <property type="match status" value="1"/>
</dbReference>
<organism evidence="9 10">
    <name type="scientific">Anaerobacillus arseniciselenatis</name>
    <dbReference type="NCBI Taxonomy" id="85682"/>
    <lineage>
        <taxon>Bacteria</taxon>
        <taxon>Bacillati</taxon>
        <taxon>Bacillota</taxon>
        <taxon>Bacilli</taxon>
        <taxon>Bacillales</taxon>
        <taxon>Bacillaceae</taxon>
        <taxon>Anaerobacillus</taxon>
    </lineage>
</organism>
<feature type="transmembrane region" description="Helical" evidence="7">
    <location>
        <begin position="196"/>
        <end position="216"/>
    </location>
</feature>
<proteinExistence type="predicted"/>
<dbReference type="Proteomes" id="UP000180098">
    <property type="component" value="Unassembled WGS sequence"/>
</dbReference>
<keyword evidence="10" id="KW-1185">Reference proteome</keyword>
<evidence type="ECO:0000256" key="1">
    <source>
        <dbReference type="ARBA" id="ARBA00004651"/>
    </source>
</evidence>
<feature type="transmembrane region" description="Helical" evidence="7">
    <location>
        <begin position="68"/>
        <end position="87"/>
    </location>
</feature>
<keyword evidence="6 7" id="KW-0472">Membrane</keyword>
<dbReference type="AlphaFoldDB" id="A0A1S2LTA6"/>
<dbReference type="InterPro" id="IPR020846">
    <property type="entry name" value="MFS_dom"/>
</dbReference>
<dbReference type="OrthoDB" id="65739at2"/>
<keyword evidence="4 7" id="KW-0812">Transmembrane</keyword>
<dbReference type="Gene3D" id="1.20.1250.20">
    <property type="entry name" value="MFS general substrate transporter like domains"/>
    <property type="match status" value="2"/>
</dbReference>
<sequence>MWICNFLVAASATMILPFLSLYIGTFGEYSSAYVQKWSGFVFGITFLTAFLISPLWGRFGDKHGRKKILIITGFGIALSTFLMGYASSVTELFILRMFMGVVTGFIPTSIALISAQTDKKRAGKVLATVQTGTVSGGLFGPLIGGSLVDAVGFQYTFILTSSVIAFATVIVAVGIKEVMNKEEEGTSKKNYSRKEVFQLVFKSKLLLAVMLLSFLIQTANFSVQPLLALYVDELTSAANLAFLAGLAFSITGLGNLVSTRSWGNLGDRIGHDKVLMICLGLAIVCFIPQAFVTSIWQLIFLRFLYGITIGGLIPCMTAYIRQLAPLSIQGEMLGYNQSFRFLGNVAGPVLGGVLSGYFGISFVFYFGAVLFIAGITILFYSLKADKLTKVEEEHTLEKVKGF</sequence>
<dbReference type="EMBL" id="MLQQ01000001">
    <property type="protein sequence ID" value="OIJ15752.1"/>
    <property type="molecule type" value="Genomic_DNA"/>
</dbReference>
<dbReference type="Pfam" id="PF07690">
    <property type="entry name" value="MFS_1"/>
    <property type="match status" value="1"/>
</dbReference>
<name>A0A1S2LTA6_9BACI</name>
<keyword evidence="2" id="KW-0813">Transport</keyword>
<dbReference type="GO" id="GO:0022857">
    <property type="term" value="F:transmembrane transporter activity"/>
    <property type="evidence" value="ECO:0007669"/>
    <property type="project" value="InterPro"/>
</dbReference>
<evidence type="ECO:0000313" key="9">
    <source>
        <dbReference type="EMBL" id="OIJ15752.1"/>
    </source>
</evidence>
<evidence type="ECO:0000256" key="6">
    <source>
        <dbReference type="ARBA" id="ARBA00023136"/>
    </source>
</evidence>
<reference evidence="9 10" key="1">
    <citation type="submission" date="2016-10" db="EMBL/GenBank/DDBJ databases">
        <title>Draft genome sequences of four alkaliphilic bacteria belonging to the Anaerobacillus genus.</title>
        <authorList>
            <person name="Bassil N.M."/>
            <person name="Lloyd J.R."/>
        </authorList>
    </citation>
    <scope>NUCLEOTIDE SEQUENCE [LARGE SCALE GENOMIC DNA]</scope>
    <source>
        <strain evidence="9 10">DSM 15340</strain>
    </source>
</reference>
<dbReference type="PANTHER" id="PTHR43414:SF3">
    <property type="entry name" value="LMO2377 PROTEIN"/>
    <property type="match status" value="1"/>
</dbReference>
<evidence type="ECO:0000256" key="3">
    <source>
        <dbReference type="ARBA" id="ARBA00022475"/>
    </source>
</evidence>
<feature type="transmembrane region" description="Helical" evidence="7">
    <location>
        <begin position="155"/>
        <end position="175"/>
    </location>
</feature>
<keyword evidence="5 7" id="KW-1133">Transmembrane helix</keyword>
<feature type="transmembrane region" description="Helical" evidence="7">
    <location>
        <begin position="93"/>
        <end position="113"/>
    </location>
</feature>
<comment type="caution">
    <text evidence="9">The sequence shown here is derived from an EMBL/GenBank/DDBJ whole genome shotgun (WGS) entry which is preliminary data.</text>
</comment>
<evidence type="ECO:0000259" key="8">
    <source>
        <dbReference type="PROSITE" id="PS50850"/>
    </source>
</evidence>
<accession>A0A1S2LTA6</accession>
<comment type="subcellular location">
    <subcellularLocation>
        <location evidence="1">Cell membrane</location>
        <topology evidence="1">Multi-pass membrane protein</topology>
    </subcellularLocation>
</comment>
<evidence type="ECO:0000256" key="4">
    <source>
        <dbReference type="ARBA" id="ARBA00022692"/>
    </source>
</evidence>
<feature type="transmembrane region" description="Helical" evidence="7">
    <location>
        <begin position="364"/>
        <end position="382"/>
    </location>
</feature>
<dbReference type="InterPro" id="IPR011701">
    <property type="entry name" value="MFS"/>
</dbReference>
<dbReference type="RefSeq" id="WP_071311677.1">
    <property type="nucleotide sequence ID" value="NZ_MLQQ01000001.1"/>
</dbReference>
<feature type="transmembrane region" description="Helical" evidence="7">
    <location>
        <begin position="298"/>
        <end position="320"/>
    </location>
</feature>
<feature type="transmembrane region" description="Helical" evidence="7">
    <location>
        <begin position="37"/>
        <end position="56"/>
    </location>
</feature>
<dbReference type="PANTHER" id="PTHR43414">
    <property type="entry name" value="MULTIDRUG RESISTANCE PROTEIN MDTG"/>
    <property type="match status" value="1"/>
</dbReference>
<evidence type="ECO:0000256" key="2">
    <source>
        <dbReference type="ARBA" id="ARBA00022448"/>
    </source>
</evidence>
<gene>
    <name evidence="9" type="ORF">BKP35_01815</name>
</gene>
<protein>
    <submittedName>
        <fullName evidence="9">MFS transporter</fullName>
    </submittedName>
</protein>
<evidence type="ECO:0000256" key="5">
    <source>
        <dbReference type="ARBA" id="ARBA00022989"/>
    </source>
</evidence>
<dbReference type="InterPro" id="IPR036259">
    <property type="entry name" value="MFS_trans_sf"/>
</dbReference>
<keyword evidence="3" id="KW-1003">Cell membrane</keyword>